<dbReference type="PANTHER" id="PTHR23024:SF24">
    <property type="entry name" value="ALPHA_BETA HYDROLASE FOLD-3 DOMAIN-CONTAINING PROTEIN"/>
    <property type="match status" value="1"/>
</dbReference>
<dbReference type="Gene3D" id="3.40.50.1820">
    <property type="entry name" value="alpha/beta hydrolase"/>
    <property type="match status" value="1"/>
</dbReference>
<dbReference type="PANTHER" id="PTHR23024">
    <property type="entry name" value="ARYLACETAMIDE DEACETYLASE"/>
    <property type="match status" value="1"/>
</dbReference>
<dbReference type="EMBL" id="GISG01006268">
    <property type="protein sequence ID" value="MBA4615156.1"/>
    <property type="molecule type" value="Transcribed_RNA"/>
</dbReference>
<evidence type="ECO:0000259" key="2">
    <source>
        <dbReference type="Pfam" id="PF07859"/>
    </source>
</evidence>
<reference evidence="3" key="2">
    <citation type="submission" date="2020-07" db="EMBL/GenBank/DDBJ databases">
        <authorList>
            <person name="Vera ALvarez R."/>
            <person name="Arias-Moreno D.M."/>
            <person name="Jimenez-Jacinto V."/>
            <person name="Jimenez-Bremont J.F."/>
            <person name="Swaminathan K."/>
            <person name="Moose S.P."/>
            <person name="Guerrero-Gonzalez M.L."/>
            <person name="Marino-Ramirez L."/>
            <person name="Landsman D."/>
            <person name="Rodriguez-Kessler M."/>
            <person name="Delgado-Sanchez P."/>
        </authorList>
    </citation>
    <scope>NUCLEOTIDE SEQUENCE</scope>
    <source>
        <tissue evidence="3">Cladode</tissue>
    </source>
</reference>
<accession>A0A7C8YCP2</accession>
<dbReference type="InterPro" id="IPR029058">
    <property type="entry name" value="AB_hydrolase_fold"/>
</dbReference>
<dbReference type="Pfam" id="PF07859">
    <property type="entry name" value="Abhydrolase_3"/>
    <property type="match status" value="1"/>
</dbReference>
<dbReference type="InterPro" id="IPR013094">
    <property type="entry name" value="AB_hydrolase_3"/>
</dbReference>
<dbReference type="SUPFAM" id="SSF53474">
    <property type="entry name" value="alpha/beta-Hydrolases"/>
    <property type="match status" value="1"/>
</dbReference>
<evidence type="ECO:0000313" key="3">
    <source>
        <dbReference type="EMBL" id="MBA4615156.1"/>
    </source>
</evidence>
<sequence length="340" mass="38379">MAAKSDPLQSLSLPFNTRIKLAFFNLITDAVRRHDFTVNRRVMNFLDPRVPANPKPYRGVATHDVTVDLDRHLWFRLFVPSTAATSTSTPVIVFFHGGGFAFLSPASQTYDAVCRRFARRLNAVVCSVKYRLSPEHKFPAQYDDGFDVLTFLNHRRREIPEWPESADVTKCFVAGDSAGGNVAHNVVVRACRAEFSDLKVIGLINIQPFFGGKERAKSEIEFEGAPIVSLDRTEWMWRAFLPDGLDLDHWAANVCGPNAVDISGLDFPATAVFVGGFDPLQDWQRRYYEWLKRAGKAAELVEYPTAIHAFYVFPELPETLHFFADVKEFIGRQCSKAGKK</sequence>
<comment type="similarity">
    <text evidence="1">Belongs to the 'GDXG' lipolytic enzyme family.</text>
</comment>
<dbReference type="AlphaFoldDB" id="A0A7C8YCP2"/>
<proteinExistence type="inferred from homology"/>
<feature type="domain" description="Alpha/beta hydrolase fold-3" evidence="2">
    <location>
        <begin position="92"/>
        <end position="311"/>
    </location>
</feature>
<dbReference type="InterPro" id="IPR050466">
    <property type="entry name" value="Carboxylest/Gibb_receptor"/>
</dbReference>
<dbReference type="EC" id="3.1.1.1" evidence="3"/>
<organism evidence="3">
    <name type="scientific">Opuntia streptacantha</name>
    <name type="common">Prickly pear cactus</name>
    <name type="synonym">Opuntia cardona</name>
    <dbReference type="NCBI Taxonomy" id="393608"/>
    <lineage>
        <taxon>Eukaryota</taxon>
        <taxon>Viridiplantae</taxon>
        <taxon>Streptophyta</taxon>
        <taxon>Embryophyta</taxon>
        <taxon>Tracheophyta</taxon>
        <taxon>Spermatophyta</taxon>
        <taxon>Magnoliopsida</taxon>
        <taxon>eudicotyledons</taxon>
        <taxon>Gunneridae</taxon>
        <taxon>Pentapetalae</taxon>
        <taxon>Caryophyllales</taxon>
        <taxon>Cactineae</taxon>
        <taxon>Cactaceae</taxon>
        <taxon>Opuntioideae</taxon>
        <taxon>Opuntia</taxon>
    </lineage>
</organism>
<evidence type="ECO:0000256" key="1">
    <source>
        <dbReference type="ARBA" id="ARBA00010515"/>
    </source>
</evidence>
<keyword evidence="3" id="KW-0378">Hydrolase</keyword>
<dbReference type="GO" id="GO:0106435">
    <property type="term" value="F:carboxylesterase activity"/>
    <property type="evidence" value="ECO:0007669"/>
    <property type="project" value="UniProtKB-EC"/>
</dbReference>
<protein>
    <submittedName>
        <fullName evidence="3">Carboxylesterase</fullName>
        <ecNumber evidence="3">3.1.1.1</ecNumber>
    </submittedName>
</protein>
<reference evidence="3" key="1">
    <citation type="journal article" date="2013" name="J. Plant Res.">
        <title>Effect of fungi and light on seed germination of three Opuntia species from semiarid lands of central Mexico.</title>
        <authorList>
            <person name="Delgado-Sanchez P."/>
            <person name="Jimenez-Bremont J.F."/>
            <person name="Guerrero-Gonzalez Mde L."/>
            <person name="Flores J."/>
        </authorList>
    </citation>
    <scope>NUCLEOTIDE SEQUENCE</scope>
    <source>
        <tissue evidence="3">Cladode</tissue>
    </source>
</reference>
<name>A0A7C8YCP2_OPUST</name>